<sequence>MQRIKHYQPPTTEDLAQLKAQLKAAGMKATGDELADLAGLSDGRQWRKYTGGAQPRELSAQMLFFIAARLTLPAEQLETVYAKMREIGATLEMDT</sequence>
<name>A0A3D9EV04_ECTOL</name>
<reference evidence="1 2" key="1">
    <citation type="submission" date="2018-07" db="EMBL/GenBank/DDBJ databases">
        <title>Genome sequencing of rice bacterial endophytes.</title>
        <authorList>
            <person name="Venturi V."/>
        </authorList>
    </citation>
    <scope>NUCLEOTIDE SEQUENCE [LARGE SCALE GENOMIC DNA]</scope>
    <source>
        <strain evidence="1 2">AG1002</strain>
    </source>
</reference>
<organism evidence="1 2">
    <name type="scientific">Ectopseudomonas oleovorans</name>
    <name type="common">Pseudomonas oleovorans</name>
    <dbReference type="NCBI Taxonomy" id="301"/>
    <lineage>
        <taxon>Bacteria</taxon>
        <taxon>Pseudomonadati</taxon>
        <taxon>Pseudomonadota</taxon>
        <taxon>Gammaproteobacteria</taxon>
        <taxon>Pseudomonadales</taxon>
        <taxon>Pseudomonadaceae</taxon>
        <taxon>Ectopseudomonas</taxon>
    </lineage>
</organism>
<evidence type="ECO:0008006" key="3">
    <source>
        <dbReference type="Google" id="ProtNLM"/>
    </source>
</evidence>
<comment type="caution">
    <text evidence="1">The sequence shown here is derived from an EMBL/GenBank/DDBJ whole genome shotgun (WGS) entry which is preliminary data.</text>
</comment>
<dbReference type="Proteomes" id="UP000256988">
    <property type="component" value="Unassembled WGS sequence"/>
</dbReference>
<evidence type="ECO:0000313" key="2">
    <source>
        <dbReference type="Proteomes" id="UP000256988"/>
    </source>
</evidence>
<dbReference type="EMBL" id="QRDL01000002">
    <property type="protein sequence ID" value="RED06969.1"/>
    <property type="molecule type" value="Genomic_DNA"/>
</dbReference>
<dbReference type="RefSeq" id="WP_115945611.1">
    <property type="nucleotide sequence ID" value="NZ_QRDL01000002.1"/>
</dbReference>
<dbReference type="AlphaFoldDB" id="A0A3D9EV04"/>
<evidence type="ECO:0000313" key="1">
    <source>
        <dbReference type="EMBL" id="RED06969.1"/>
    </source>
</evidence>
<accession>A0A3D9EV04</accession>
<gene>
    <name evidence="1" type="ORF">DFO60_1475</name>
</gene>
<protein>
    <recommendedName>
        <fullName evidence="3">XRE family transcriptional regulator</fullName>
    </recommendedName>
</protein>
<proteinExistence type="predicted"/>